<dbReference type="eggNOG" id="ENOG502ZE7Q">
    <property type="taxonomic scope" value="Bacteria"/>
</dbReference>
<sequence>MELMLMRMFQRQVADQCKVTLHGVSLLNHGLQNDNDDTVWIGVQVLLTGAANTSKALWGGGRERDKISAEREPLRRSLQVEDSSPLSDVRMRNNFEHYDERLDKWWQESPQRLYLDRLLGPPDSVSGFNDIDRFRVYDPTTHDIVFWSERFNVQAIATAVSELLPRAEAEMNKPHWET</sequence>
<accession>C8NLI2</accession>
<dbReference type="OrthoDB" id="5196530at2"/>
<dbReference type="EMBL" id="BA000035">
    <property type="protein sequence ID" value="BAC17675.1"/>
    <property type="molecule type" value="Genomic_DNA"/>
</dbReference>
<dbReference type="RefSeq" id="WP_006769447.1">
    <property type="nucleotide sequence ID" value="NC_004369.1"/>
</dbReference>
<dbReference type="HOGENOM" id="CLU_118103_0_0_11"/>
<evidence type="ECO:0000313" key="2">
    <source>
        <dbReference type="Proteomes" id="UP000001409"/>
    </source>
</evidence>
<name>Q8FR96_COREF</name>
<accession>Q8FR96</accession>
<reference evidence="1 2" key="1">
    <citation type="journal article" date="2003" name="Genome Res.">
        <title>Comparative complete genome sequence analysis of the amino acid replacements responsible for the thermostability of Corynebacterium efficiens.</title>
        <authorList>
            <person name="Nishio Y."/>
            <person name="Nakamura Y."/>
            <person name="Kawarabayasi Y."/>
            <person name="Usuda Y."/>
            <person name="Kimura E."/>
            <person name="Sugimoto S."/>
            <person name="Matsui K."/>
            <person name="Yamagishi A."/>
            <person name="Kikuchi H."/>
            <person name="Ikeo K."/>
            <person name="Gojobori T."/>
        </authorList>
    </citation>
    <scope>NUCLEOTIDE SEQUENCE [LARGE SCALE GENOMIC DNA]</scope>
    <source>
        <strain evidence="2">DSM 44549 / YS-314 / AJ 12310 / JCM 11189 / NBRC 100395</strain>
    </source>
</reference>
<dbReference type="KEGG" id="cef:CE0865"/>
<evidence type="ECO:0000313" key="1">
    <source>
        <dbReference type="EMBL" id="BAC17675.1"/>
    </source>
</evidence>
<organism evidence="1 2">
    <name type="scientific">Corynebacterium efficiens (strain DSM 44549 / YS-314 / AJ 12310 / JCM 11189 / NBRC 100395)</name>
    <dbReference type="NCBI Taxonomy" id="196164"/>
    <lineage>
        <taxon>Bacteria</taxon>
        <taxon>Bacillati</taxon>
        <taxon>Actinomycetota</taxon>
        <taxon>Actinomycetes</taxon>
        <taxon>Mycobacteriales</taxon>
        <taxon>Corynebacteriaceae</taxon>
        <taxon>Corynebacterium</taxon>
    </lineage>
</organism>
<protein>
    <submittedName>
        <fullName evidence="1">Uncharacterized protein</fullName>
    </submittedName>
</protein>
<keyword evidence="2" id="KW-1185">Reference proteome</keyword>
<proteinExistence type="predicted"/>
<dbReference type="AlphaFoldDB" id="Q8FR96"/>
<dbReference type="Proteomes" id="UP000001409">
    <property type="component" value="Chromosome"/>
</dbReference>